<evidence type="ECO:0000313" key="2">
    <source>
        <dbReference type="EMBL" id="MTD56895.1"/>
    </source>
</evidence>
<dbReference type="Gene3D" id="3.60.40.10">
    <property type="entry name" value="PPM-type phosphatase domain"/>
    <property type="match status" value="1"/>
</dbReference>
<dbReference type="SUPFAM" id="SSF81606">
    <property type="entry name" value="PP2C-like"/>
    <property type="match status" value="1"/>
</dbReference>
<dbReference type="InterPro" id="IPR036457">
    <property type="entry name" value="PPM-type-like_dom_sf"/>
</dbReference>
<evidence type="ECO:0000259" key="1">
    <source>
        <dbReference type="PROSITE" id="PS51746"/>
    </source>
</evidence>
<dbReference type="SMART" id="SM00331">
    <property type="entry name" value="PP2C_SIG"/>
    <property type="match status" value="1"/>
</dbReference>
<sequence length="235" mass="23968">MNSTKTPVWQTASAQGPRTVNADAVDAYADPGSHRVTFALADGVGDTADAARAARLAAAAAVRAPAADGPVEAMLAARRAVQADPTAGDCVLVVALPSDGGYRLAWVGDARAYAWNGAGLTQLTRDHTLAQYFRDHGATPRPRFEHLVTTTVRTAGPGEIGRAEIPFPAGLLLTSDGVHKTLTLAAMAELLRQPANSAAALTEAAVAAGGSDNATAVFVEFAPAEVDTVPFGAAA</sequence>
<reference evidence="2 3" key="1">
    <citation type="submission" date="2019-11" db="EMBL/GenBank/DDBJ databases">
        <title>Draft genome of Amycolatopsis RM579.</title>
        <authorList>
            <person name="Duangmal K."/>
            <person name="Mingma R."/>
        </authorList>
    </citation>
    <scope>NUCLEOTIDE SEQUENCE [LARGE SCALE GENOMIC DNA]</scope>
    <source>
        <strain evidence="2 3">RM579</strain>
    </source>
</reference>
<dbReference type="PROSITE" id="PS51746">
    <property type="entry name" value="PPM_2"/>
    <property type="match status" value="1"/>
</dbReference>
<evidence type="ECO:0000313" key="3">
    <source>
        <dbReference type="Proteomes" id="UP000440096"/>
    </source>
</evidence>
<dbReference type="SMART" id="SM00332">
    <property type="entry name" value="PP2Cc"/>
    <property type="match status" value="1"/>
</dbReference>
<organism evidence="2 3">
    <name type="scientific">Amycolatopsis pithecellobii</name>
    <dbReference type="NCBI Taxonomy" id="664692"/>
    <lineage>
        <taxon>Bacteria</taxon>
        <taxon>Bacillati</taxon>
        <taxon>Actinomycetota</taxon>
        <taxon>Actinomycetes</taxon>
        <taxon>Pseudonocardiales</taxon>
        <taxon>Pseudonocardiaceae</taxon>
        <taxon>Amycolatopsis</taxon>
    </lineage>
</organism>
<accession>A0A6N7YV00</accession>
<gene>
    <name evidence="2" type="ORF">GKO32_23410</name>
</gene>
<dbReference type="OrthoDB" id="9801841at2"/>
<proteinExistence type="predicted"/>
<dbReference type="AlphaFoldDB" id="A0A6N7YV00"/>
<dbReference type="RefSeq" id="WP_154759027.1">
    <property type="nucleotide sequence ID" value="NZ_WMBA01000040.1"/>
</dbReference>
<name>A0A6N7YV00_9PSEU</name>
<dbReference type="EMBL" id="WMBA01000040">
    <property type="protein sequence ID" value="MTD56895.1"/>
    <property type="molecule type" value="Genomic_DNA"/>
</dbReference>
<dbReference type="InterPro" id="IPR001932">
    <property type="entry name" value="PPM-type_phosphatase-like_dom"/>
</dbReference>
<comment type="caution">
    <text evidence="2">The sequence shown here is derived from an EMBL/GenBank/DDBJ whole genome shotgun (WGS) entry which is preliminary data.</text>
</comment>
<keyword evidence="3" id="KW-1185">Reference proteome</keyword>
<feature type="domain" description="PPM-type phosphatase" evidence="1">
    <location>
        <begin position="8"/>
        <end position="221"/>
    </location>
</feature>
<dbReference type="Proteomes" id="UP000440096">
    <property type="component" value="Unassembled WGS sequence"/>
</dbReference>
<protein>
    <submittedName>
        <fullName evidence="2">Serine/threonine protein phosphatase</fullName>
    </submittedName>
</protein>